<dbReference type="InterPro" id="IPR029058">
    <property type="entry name" value="AB_hydrolase_fold"/>
</dbReference>
<dbReference type="GO" id="GO:0006508">
    <property type="term" value="P:proteolysis"/>
    <property type="evidence" value="ECO:0007669"/>
    <property type="project" value="InterPro"/>
</dbReference>
<dbReference type="InterPro" id="IPR001375">
    <property type="entry name" value="Peptidase_S9_cat"/>
</dbReference>
<dbReference type="EMBL" id="CP016893">
    <property type="protein sequence ID" value="AST57738.1"/>
    <property type="molecule type" value="Genomic_DNA"/>
</dbReference>
<dbReference type="Gene3D" id="3.40.50.1820">
    <property type="entry name" value="alpha/beta hydrolase"/>
    <property type="match status" value="1"/>
</dbReference>
<dbReference type="GO" id="GO:0008236">
    <property type="term" value="F:serine-type peptidase activity"/>
    <property type="evidence" value="ECO:0007669"/>
    <property type="project" value="InterPro"/>
</dbReference>
<evidence type="ECO:0000313" key="3">
    <source>
        <dbReference type="Proteomes" id="UP000214975"/>
    </source>
</evidence>
<organism evidence="2 3">
    <name type="scientific">Thermoanaerobacterium thermosaccharolyticum</name>
    <name type="common">Clostridium thermosaccharolyticum</name>
    <dbReference type="NCBI Taxonomy" id="1517"/>
    <lineage>
        <taxon>Bacteria</taxon>
        <taxon>Bacillati</taxon>
        <taxon>Bacillota</taxon>
        <taxon>Clostridia</taxon>
        <taxon>Thermoanaerobacterales</taxon>
        <taxon>Thermoanaerobacteraceae</taxon>
        <taxon>Thermoanaerobacterium</taxon>
    </lineage>
</organism>
<dbReference type="RefSeq" id="WP_094397377.1">
    <property type="nucleotide sequence ID" value="NZ_CP016893.1"/>
</dbReference>
<dbReference type="AlphaFoldDB" id="A0A223HZ34"/>
<dbReference type="Pfam" id="PF00326">
    <property type="entry name" value="Peptidase_S9"/>
    <property type="match status" value="1"/>
</dbReference>
<dbReference type="Proteomes" id="UP000214975">
    <property type="component" value="Chromosome"/>
</dbReference>
<accession>A0A223HZ34</accession>
<protein>
    <submittedName>
        <fullName evidence="2">Alpha/beta superfamily hydrolase</fullName>
    </submittedName>
</protein>
<gene>
    <name evidence="2" type="ORF">Thert_01744</name>
</gene>
<dbReference type="SUPFAM" id="SSF53474">
    <property type="entry name" value="alpha/beta-Hydrolases"/>
    <property type="match status" value="1"/>
</dbReference>
<proteinExistence type="predicted"/>
<sequence length="149" mass="16546">MSMGGVVASILAARRKNNIKALCLRAPATVLVDDIKAGKIQDAIFSLDDLPEFIDFGGLKVGRCFVNDALKLDIYAEASAFDKKVLLLHGDCDKTVPIKYSEKYAELYGENARLIIVHGAKHSFDTIEVRRKFIEITAEFLEDQAKKEV</sequence>
<feature type="domain" description="Peptidase S9 prolyl oligopeptidase catalytic" evidence="1">
    <location>
        <begin position="76"/>
        <end position="147"/>
    </location>
</feature>
<evidence type="ECO:0000313" key="2">
    <source>
        <dbReference type="EMBL" id="AST57738.1"/>
    </source>
</evidence>
<keyword evidence="2" id="KW-0378">Hydrolase</keyword>
<evidence type="ECO:0000259" key="1">
    <source>
        <dbReference type="Pfam" id="PF00326"/>
    </source>
</evidence>
<name>A0A223HZ34_THETR</name>
<reference evidence="2 3" key="1">
    <citation type="submission" date="2016-08" db="EMBL/GenBank/DDBJ databases">
        <title>A novel genetic cassette of butanologenic Thermoanaerobacterium thermosaccharolyticum that directly convert cellulose to butanol.</title>
        <authorList>
            <person name="Li T."/>
            <person name="He J."/>
        </authorList>
    </citation>
    <scope>NUCLEOTIDE SEQUENCE [LARGE SCALE GENOMIC DNA]</scope>
    <source>
        <strain evidence="2 3">TG57</strain>
    </source>
</reference>